<dbReference type="PANTHER" id="PTHR40076">
    <property type="entry name" value="MEMBRANE PROTEIN-RELATED"/>
    <property type="match status" value="1"/>
</dbReference>
<keyword evidence="3" id="KW-1185">Reference proteome</keyword>
<dbReference type="Proteomes" id="UP000017148">
    <property type="component" value="Unassembled WGS sequence"/>
</dbReference>
<dbReference type="AlphaFoldDB" id="U7D760"/>
<keyword evidence="1" id="KW-0472">Membrane</keyword>
<accession>U7D760</accession>
<evidence type="ECO:0008006" key="4">
    <source>
        <dbReference type="Google" id="ProtNLM"/>
    </source>
</evidence>
<protein>
    <recommendedName>
        <fullName evidence="4">DUF975 family protein</fullName>
    </recommendedName>
</protein>
<sequence>MKQYSLSHILSQTRSSLQGRWGQSALATAIYLMLISLHDSLLTPGMSLLLDWILAGPLLFGLSLFFLRGMRGTHGKMSDLFAGFTRFHRVFFTYLLMTMYTLLWSLLLIVPGLIAVYAYSMAYFVLIDAPHLSPSEVLRESRRIMVGQKFRLFLLQFRVIVRAALLGGVWFTLLFLARYYVAPQVPQEGLFLSGGFLFLLWLIPYSMSATACFYTTIMEGADGYGQSHGEDPLDESVLEYTL</sequence>
<keyword evidence="1" id="KW-0812">Transmembrane</keyword>
<proteinExistence type="predicted"/>
<keyword evidence="1" id="KW-1133">Transmembrane helix</keyword>
<comment type="caution">
    <text evidence="2">The sequence shown here is derived from an EMBL/GenBank/DDBJ whole genome shotgun (WGS) entry which is preliminary data.</text>
</comment>
<organism evidence="2 3">
    <name type="scientific">Chitinivibrio alkaliphilus ACht1</name>
    <dbReference type="NCBI Taxonomy" id="1313304"/>
    <lineage>
        <taxon>Bacteria</taxon>
        <taxon>Pseudomonadati</taxon>
        <taxon>Fibrobacterota</taxon>
        <taxon>Chitinivibrionia</taxon>
        <taxon>Chitinivibrionales</taxon>
        <taxon>Chitinivibrionaceae</taxon>
        <taxon>Chitinivibrio</taxon>
    </lineage>
</organism>
<feature type="transmembrane region" description="Helical" evidence="1">
    <location>
        <begin position="193"/>
        <end position="217"/>
    </location>
</feature>
<evidence type="ECO:0000256" key="1">
    <source>
        <dbReference type="SAM" id="Phobius"/>
    </source>
</evidence>
<dbReference type="Pfam" id="PF06161">
    <property type="entry name" value="DUF975"/>
    <property type="match status" value="1"/>
</dbReference>
<dbReference type="STRING" id="1313304.CALK_0798"/>
<dbReference type="OrthoDB" id="9784844at2"/>
<feature type="transmembrane region" description="Helical" evidence="1">
    <location>
        <begin position="49"/>
        <end position="70"/>
    </location>
</feature>
<dbReference type="eggNOG" id="COG5523">
    <property type="taxonomic scope" value="Bacteria"/>
</dbReference>
<evidence type="ECO:0000313" key="2">
    <source>
        <dbReference type="EMBL" id="ERP38775.1"/>
    </source>
</evidence>
<dbReference type="PANTHER" id="PTHR40076:SF1">
    <property type="entry name" value="MEMBRANE PROTEIN"/>
    <property type="match status" value="1"/>
</dbReference>
<feature type="transmembrane region" description="Helical" evidence="1">
    <location>
        <begin position="159"/>
        <end position="181"/>
    </location>
</feature>
<name>U7D760_9BACT</name>
<feature type="transmembrane region" description="Helical" evidence="1">
    <location>
        <begin position="21"/>
        <end position="37"/>
    </location>
</feature>
<gene>
    <name evidence="2" type="ORF">CALK_0798</name>
</gene>
<reference evidence="2 3" key="1">
    <citation type="journal article" date="2013" name="Environ. Microbiol.">
        <title>Genome analysis of Chitinivibrio alkaliphilus gen. nov., sp. nov., a novel extremely haloalkaliphilic anaerobic chitinolytic bacterium from the candidate phylum Termite Group 3.</title>
        <authorList>
            <person name="Sorokin D.Y."/>
            <person name="Gumerov V.M."/>
            <person name="Rakitin A.L."/>
            <person name="Beletsky A.V."/>
            <person name="Damste J.S."/>
            <person name="Muyzer G."/>
            <person name="Mardanov A.V."/>
            <person name="Ravin N.V."/>
        </authorList>
    </citation>
    <scope>NUCLEOTIDE SEQUENCE [LARGE SCALE GENOMIC DNA]</scope>
    <source>
        <strain evidence="2 3">ACht1</strain>
    </source>
</reference>
<evidence type="ECO:0000313" key="3">
    <source>
        <dbReference type="Proteomes" id="UP000017148"/>
    </source>
</evidence>
<dbReference type="InterPro" id="IPR010380">
    <property type="entry name" value="DUF975"/>
</dbReference>
<dbReference type="RefSeq" id="WP_022636310.1">
    <property type="nucleotide sequence ID" value="NZ_ASJR01000005.1"/>
</dbReference>
<dbReference type="EMBL" id="ASJR01000005">
    <property type="protein sequence ID" value="ERP38775.1"/>
    <property type="molecule type" value="Genomic_DNA"/>
</dbReference>